<evidence type="ECO:0000256" key="13">
    <source>
        <dbReference type="ARBA" id="ARBA00077137"/>
    </source>
</evidence>
<dbReference type="PANTHER" id="PTHR24029:SF0">
    <property type="entry name" value="UVRABC SYSTEM PROTEIN B"/>
    <property type="match status" value="1"/>
</dbReference>
<dbReference type="GO" id="GO:0003677">
    <property type="term" value="F:DNA binding"/>
    <property type="evidence" value="ECO:0007669"/>
    <property type="project" value="UniProtKB-UniRule"/>
</dbReference>
<dbReference type="FunFam" id="3.40.50.300:FF:000401">
    <property type="entry name" value="UvrABC system protein B"/>
    <property type="match status" value="1"/>
</dbReference>
<dbReference type="InterPro" id="IPR041471">
    <property type="entry name" value="UvrB_inter"/>
</dbReference>
<dbReference type="Gene3D" id="4.10.860.10">
    <property type="entry name" value="UVR domain"/>
    <property type="match status" value="1"/>
</dbReference>
<organism evidence="16 17">
    <name type="scientific">Proteus terrae subsp. cibarius</name>
    <dbReference type="NCBI Taxonomy" id="626774"/>
    <lineage>
        <taxon>Bacteria</taxon>
        <taxon>Pseudomonadati</taxon>
        <taxon>Pseudomonadota</taxon>
        <taxon>Gammaproteobacteria</taxon>
        <taxon>Enterobacterales</taxon>
        <taxon>Morganellaceae</taxon>
        <taxon>Proteus</taxon>
    </lineage>
</organism>
<comment type="domain">
    <text evidence="14">The beta-hairpin motif is involved in DNA binding.</text>
</comment>
<keyword evidence="5 14" id="KW-0227">DNA damage</keyword>
<evidence type="ECO:0000256" key="3">
    <source>
        <dbReference type="ARBA" id="ARBA00022490"/>
    </source>
</evidence>
<dbReference type="InterPro" id="IPR001650">
    <property type="entry name" value="Helicase_C-like"/>
</dbReference>
<dbReference type="Pfam" id="PF12344">
    <property type="entry name" value="UvrB"/>
    <property type="match status" value="1"/>
</dbReference>
<dbReference type="EMBL" id="JADSJR010000020">
    <property type="protein sequence ID" value="MBG2915455.1"/>
    <property type="molecule type" value="Genomic_DNA"/>
</dbReference>
<dbReference type="InterPro" id="IPR014001">
    <property type="entry name" value="Helicase_ATP-bd"/>
</dbReference>
<dbReference type="GeneID" id="57332221"/>
<dbReference type="FunFam" id="3.40.50.300:FF:000257">
    <property type="entry name" value="UvrABC system protein B"/>
    <property type="match status" value="1"/>
</dbReference>
<comment type="subunit">
    <text evidence="11 14 15">Forms a heterotetramer with UvrA during the search for lesions. Interacts with UvrC in an incision complex.</text>
</comment>
<keyword evidence="4 14" id="KW-0547">Nucleotide-binding</keyword>
<dbReference type="NCBIfam" id="NF003673">
    <property type="entry name" value="PRK05298.1"/>
    <property type="match status" value="1"/>
</dbReference>
<sequence length="669" mass="75989">MSKDFKLHSEFKPGGDQPAAIASLCEGLDDGLAHQTLLGVTGSGKTFTIANVIANLNRPTMVLAPNKTLAAQLYSEMKEFFPENAVEYFVSYYDYYQPEAYVPSSDTFIEKDASVNEHIEQMRLSATKALLERKDVIVVSSVSAIYGLGDPDSYLKMMLHLTNGMIIDQRAILRRLADLQYTRNDQAFQRGTFRVRGEVIDIFPAESDDYALRVELFDEEVERLSLFDPLTGQIHYNVPRFTVYPKTHYVTPRERILEAMEEIKKELAERRKVLLANDKLVEEQRVTQRTQFDLEMMNELGYCSGIENYSRYLSGRGPGEPPPTLFDYLPANGLLVIDESHVTIPQIGGMYKGDRSRKETLVEYGFRLPSALDNRPLRFEEFEALAPQTIYVSATPGKYELEKSGDEIVEQVVRPTGLLDPIVEVRPVSTQVDDLLSEIRVRAAKNERVLVTTLTKRMAEDLTEYLEEHGERVRYLHSDIDTVERVEIIRDLRLGEFDVLVGINLLREGLDMPEVSLVAILDADKEGFLRSERSLIQTIGRAARNLEGKAILYGDKITDSMARAISETERRREKQQQFNLEHGIVPKGLNKKVGDILKIGQPSQGRNKKGHKAADIQENYPLLSTAELEKEIQRLEAEMYQYAKDLEFEKAASTRDKLQALRAQFIANS</sequence>
<protein>
    <recommendedName>
        <fullName evidence="12 14">UvrABC system protein B</fullName>
        <shortName evidence="14">Protein UvrB</shortName>
    </recommendedName>
    <alternativeName>
        <fullName evidence="13 14">Excinuclease ABC subunit B</fullName>
    </alternativeName>
</protein>
<evidence type="ECO:0000256" key="7">
    <source>
        <dbReference type="ARBA" id="ARBA00022840"/>
    </source>
</evidence>
<dbReference type="Pfam" id="PF04851">
    <property type="entry name" value="ResIII"/>
    <property type="match status" value="1"/>
</dbReference>
<dbReference type="InterPro" id="IPR006935">
    <property type="entry name" value="Helicase/UvrB_N"/>
</dbReference>
<evidence type="ECO:0000256" key="15">
    <source>
        <dbReference type="RuleBase" id="RU003587"/>
    </source>
</evidence>
<dbReference type="GO" id="GO:0005737">
    <property type="term" value="C:cytoplasm"/>
    <property type="evidence" value="ECO:0007669"/>
    <property type="project" value="UniProtKB-SubCell"/>
</dbReference>
<feature type="binding site" evidence="14">
    <location>
        <begin position="39"/>
        <end position="46"/>
    </location>
    <ligand>
        <name>ATP</name>
        <dbReference type="ChEBI" id="CHEBI:30616"/>
    </ligand>
</feature>
<dbReference type="InterPro" id="IPR024759">
    <property type="entry name" value="UvrB_YAD/RRR_dom"/>
</dbReference>
<dbReference type="InterPro" id="IPR004807">
    <property type="entry name" value="UvrB"/>
</dbReference>
<keyword evidence="9 14" id="KW-0234">DNA repair</keyword>
<dbReference type="HAMAP" id="MF_00204">
    <property type="entry name" value="UvrB"/>
    <property type="match status" value="1"/>
</dbReference>
<evidence type="ECO:0000256" key="4">
    <source>
        <dbReference type="ARBA" id="ARBA00022741"/>
    </source>
</evidence>
<dbReference type="PROSITE" id="PS50151">
    <property type="entry name" value="UVR"/>
    <property type="match status" value="1"/>
</dbReference>
<dbReference type="GO" id="GO:0009380">
    <property type="term" value="C:excinuclease repair complex"/>
    <property type="evidence" value="ECO:0007669"/>
    <property type="project" value="InterPro"/>
</dbReference>
<proteinExistence type="inferred from homology"/>
<dbReference type="InterPro" id="IPR001943">
    <property type="entry name" value="UVR_dom"/>
</dbReference>
<dbReference type="InterPro" id="IPR027417">
    <property type="entry name" value="P-loop_NTPase"/>
</dbReference>
<evidence type="ECO:0000256" key="2">
    <source>
        <dbReference type="ARBA" id="ARBA00008533"/>
    </source>
</evidence>
<dbReference type="GO" id="GO:0016887">
    <property type="term" value="F:ATP hydrolysis activity"/>
    <property type="evidence" value="ECO:0007669"/>
    <property type="project" value="InterPro"/>
</dbReference>
<dbReference type="SMART" id="SM00490">
    <property type="entry name" value="HELICc"/>
    <property type="match status" value="1"/>
</dbReference>
<dbReference type="CDD" id="cd17916">
    <property type="entry name" value="DEXHc_UvrB"/>
    <property type="match status" value="1"/>
</dbReference>
<dbReference type="GO" id="GO:0006289">
    <property type="term" value="P:nucleotide-excision repair"/>
    <property type="evidence" value="ECO:0007669"/>
    <property type="project" value="UniProtKB-UniRule"/>
</dbReference>
<comment type="caution">
    <text evidence="16">The sequence shown here is derived from an EMBL/GenBank/DDBJ whole genome shotgun (WGS) entry which is preliminary data.</text>
</comment>
<dbReference type="Pfam" id="PF02151">
    <property type="entry name" value="UVR"/>
    <property type="match status" value="1"/>
</dbReference>
<evidence type="ECO:0000256" key="1">
    <source>
        <dbReference type="ARBA" id="ARBA00004496"/>
    </source>
</evidence>
<evidence type="ECO:0000256" key="9">
    <source>
        <dbReference type="ARBA" id="ARBA00023204"/>
    </source>
</evidence>
<dbReference type="PROSITE" id="PS51192">
    <property type="entry name" value="HELICASE_ATP_BIND_1"/>
    <property type="match status" value="1"/>
</dbReference>
<comment type="function">
    <text evidence="14">The UvrABC repair system catalyzes the recognition and processing of DNA lesions. A damage recognition complex composed of 2 UvrA and 2 UvrB subunits scans DNA for abnormalities. Upon binding of the UvrA(2)B(2) complex to a putative damaged site, the DNA wraps around one UvrB monomer. DNA wrap is dependent on ATP binding by UvrB and probably causes local melting of the DNA helix, facilitating insertion of UvrB beta-hairpin between the DNA strands. Then UvrB probes one DNA strand for the presence of a lesion. If a lesion is found the UvrA subunits dissociate and the UvrB-DNA preincision complex is formed. This complex is subsequently bound by UvrC and the second UvrB is released. If no lesion is found, the DNA wraps around the other UvrB subunit that will check the other stand for damage.</text>
</comment>
<keyword evidence="3 14" id="KW-0963">Cytoplasm</keyword>
<dbReference type="Proteomes" id="UP000612266">
    <property type="component" value="Unassembled WGS sequence"/>
</dbReference>
<evidence type="ECO:0000256" key="8">
    <source>
        <dbReference type="ARBA" id="ARBA00022881"/>
    </source>
</evidence>
<dbReference type="PROSITE" id="PS51194">
    <property type="entry name" value="HELICASE_CTER"/>
    <property type="match status" value="1"/>
</dbReference>
<dbReference type="Pfam" id="PF00271">
    <property type="entry name" value="Helicase_C"/>
    <property type="match status" value="1"/>
</dbReference>
<reference evidence="16" key="1">
    <citation type="submission" date="2020-11" db="EMBL/GenBank/DDBJ databases">
        <title>Enhanced detection system for hospital associated transmission using whole genome sequencing surveillance.</title>
        <authorList>
            <person name="Harrison L.H."/>
            <person name="Van Tyne D."/>
            <person name="Marsh J.W."/>
            <person name="Griffith M.P."/>
            <person name="Snyder D.J."/>
            <person name="Cooper V.S."/>
            <person name="Mustapha M."/>
        </authorList>
    </citation>
    <scope>NUCLEOTIDE SEQUENCE</scope>
    <source>
        <strain evidence="16">PR00070</strain>
    </source>
</reference>
<keyword evidence="6 14" id="KW-0228">DNA excision</keyword>
<evidence type="ECO:0000256" key="5">
    <source>
        <dbReference type="ARBA" id="ARBA00022763"/>
    </source>
</evidence>
<dbReference type="SUPFAM" id="SSF52540">
    <property type="entry name" value="P-loop containing nucleoside triphosphate hydrolases"/>
    <property type="match status" value="2"/>
</dbReference>
<dbReference type="CDD" id="cd18790">
    <property type="entry name" value="SF2_C_UvrB"/>
    <property type="match status" value="1"/>
</dbReference>
<dbReference type="FunFam" id="3.40.50.300:FF:000477">
    <property type="entry name" value="UvrABC system protein B"/>
    <property type="match status" value="1"/>
</dbReference>
<keyword evidence="7 14" id="KW-0067">ATP-binding</keyword>
<evidence type="ECO:0000256" key="6">
    <source>
        <dbReference type="ARBA" id="ARBA00022769"/>
    </source>
</evidence>
<dbReference type="SMART" id="SM00487">
    <property type="entry name" value="DEXDc"/>
    <property type="match status" value="1"/>
</dbReference>
<evidence type="ECO:0000256" key="14">
    <source>
        <dbReference type="HAMAP-Rule" id="MF_00204"/>
    </source>
</evidence>
<gene>
    <name evidence="14 16" type="primary">uvrB</name>
    <name evidence="16" type="ORF">I4901_13885</name>
</gene>
<evidence type="ECO:0000313" key="17">
    <source>
        <dbReference type="Proteomes" id="UP000612266"/>
    </source>
</evidence>
<dbReference type="GO" id="GO:0009381">
    <property type="term" value="F:excinuclease ABC activity"/>
    <property type="evidence" value="ECO:0007669"/>
    <property type="project" value="UniProtKB-UniRule"/>
</dbReference>
<dbReference type="Gene3D" id="6.10.140.240">
    <property type="match status" value="1"/>
</dbReference>
<dbReference type="Pfam" id="PF17757">
    <property type="entry name" value="UvrB_inter"/>
    <property type="match status" value="1"/>
</dbReference>
<dbReference type="SUPFAM" id="SSF46600">
    <property type="entry name" value="C-terminal UvrC-binding domain of UvrB"/>
    <property type="match status" value="1"/>
</dbReference>
<dbReference type="AlphaFoldDB" id="A0A6G6SSH0"/>
<accession>A0A6G6SSH0</accession>
<name>A0A6G6SSH0_9GAMM</name>
<dbReference type="InterPro" id="IPR036876">
    <property type="entry name" value="UVR_dom_sf"/>
</dbReference>
<evidence type="ECO:0000256" key="12">
    <source>
        <dbReference type="ARBA" id="ARBA00029504"/>
    </source>
</evidence>
<keyword evidence="10 14" id="KW-0742">SOS response</keyword>
<comment type="similarity">
    <text evidence="2 14 15">Belongs to the UvrB family.</text>
</comment>
<evidence type="ECO:0000313" key="16">
    <source>
        <dbReference type="EMBL" id="MBG2915455.1"/>
    </source>
</evidence>
<dbReference type="GO" id="GO:0005524">
    <property type="term" value="F:ATP binding"/>
    <property type="evidence" value="ECO:0007669"/>
    <property type="project" value="UniProtKB-UniRule"/>
</dbReference>
<feature type="short sequence motif" description="Beta-hairpin" evidence="14">
    <location>
        <begin position="92"/>
        <end position="115"/>
    </location>
</feature>
<dbReference type="Gene3D" id="3.40.50.300">
    <property type="entry name" value="P-loop containing nucleotide triphosphate hydrolases"/>
    <property type="match status" value="3"/>
</dbReference>
<evidence type="ECO:0000256" key="11">
    <source>
        <dbReference type="ARBA" id="ARBA00026033"/>
    </source>
</evidence>
<comment type="subcellular location">
    <subcellularLocation>
        <location evidence="1 14 15">Cytoplasm</location>
    </subcellularLocation>
</comment>
<keyword evidence="8 14" id="KW-0267">Excision nuclease</keyword>
<dbReference type="PANTHER" id="PTHR24029">
    <property type="entry name" value="UVRABC SYSTEM PROTEIN B"/>
    <property type="match status" value="1"/>
</dbReference>
<dbReference type="NCBIfam" id="TIGR00631">
    <property type="entry name" value="uvrb"/>
    <property type="match status" value="1"/>
</dbReference>
<evidence type="ECO:0000256" key="10">
    <source>
        <dbReference type="ARBA" id="ARBA00023236"/>
    </source>
</evidence>
<dbReference type="RefSeq" id="WP_075672747.1">
    <property type="nucleotide sequence ID" value="NZ_CP047349.1"/>
</dbReference>
<dbReference type="GO" id="GO:0009432">
    <property type="term" value="P:SOS response"/>
    <property type="evidence" value="ECO:0007669"/>
    <property type="project" value="UniProtKB-UniRule"/>
</dbReference>